<feature type="domain" description="Helicase C-terminal" evidence="9">
    <location>
        <begin position="2553"/>
        <end position="2711"/>
    </location>
</feature>
<dbReference type="InterPro" id="IPR000185">
    <property type="entry name" value="SecA"/>
</dbReference>
<feature type="compositionally biased region" description="Basic and acidic residues" evidence="8">
    <location>
        <begin position="154"/>
        <end position="166"/>
    </location>
</feature>
<gene>
    <name evidence="11" type="ORF">C1SCF055_LOCUS19389</name>
</gene>
<dbReference type="InterPro" id="IPR011115">
    <property type="entry name" value="SecA_DEAD"/>
</dbReference>
<keyword evidence="5" id="KW-0653">Protein transport</keyword>
<evidence type="ECO:0000256" key="2">
    <source>
        <dbReference type="ARBA" id="ARBA00022490"/>
    </source>
</evidence>
<name>A0A9P1FXU4_9DINO</name>
<keyword evidence="14" id="KW-1185">Reference proteome</keyword>
<reference evidence="11" key="1">
    <citation type="submission" date="2022-10" db="EMBL/GenBank/DDBJ databases">
        <authorList>
            <person name="Chen Y."/>
            <person name="Dougan E. K."/>
            <person name="Chan C."/>
            <person name="Rhodes N."/>
            <person name="Thang M."/>
        </authorList>
    </citation>
    <scope>NUCLEOTIDE SEQUENCE</scope>
</reference>
<feature type="compositionally biased region" description="Basic and acidic residues" evidence="8">
    <location>
        <begin position="187"/>
        <end position="200"/>
    </location>
</feature>
<feature type="compositionally biased region" description="Polar residues" evidence="8">
    <location>
        <begin position="141"/>
        <end position="152"/>
    </location>
</feature>
<keyword evidence="6" id="KW-0811">Translocation</keyword>
<keyword evidence="5" id="KW-0813">Transport</keyword>
<sequence>MADQFGNKGFESWVKNCLGSAKPEILQNVLAVLDKECFESPADLAEFGDRPAELAKLGIPARYASALLQKATIKAADAAEVLTVTSETQSSSGDSVSVQRSEALSAENSVSDLADVEPVEVPQEPTEKAEETSFEVLGAQKPSSDIAIQQSAEVLREGAEKAEKQTSEVLGAKQSSSGTAIPQSAEFLHEGEEKADERSLEAFGAQSSSDTAIPQPAEVLQPHAAVVDDAGPSTESRSPDQFSESSETTQSWCVVEADTLDLAKVGDYVKHSNKILLQLSQKEVLCFLGSTGVGKTTYLHHIAKKRLVAVYKNGQMSYEVATDQDLTDLEGIEIGHGKESGTTRLSPWTNTDTGAVYMDCAGYLDTRGPELDIATSLSMRKLAETCKSLRFIVVIGCDLLVGTSNRGQSFRQLCTVICQCVKDFIKYSGAFSFVFSHVDMLQCWEQCRSNPDVDANIKRCTAEIREHLKDILKGTLKMPAFFEVRSLLSLLINEMKSPEKAKKKSFMVFHPNWCTAQECRDCLEVFDKNRCLTMPKAAVQYVLTPEQDSKLRRQLQQSKLHFASLINEGNWKSVEEHWNAVHNLAHLIQLPELQSSLEESRLQLERYDRDLSQRATELVEFGGDSHGTFTAKEAQVALKCFETLGFLGGLLHSDSNVQERWKKTVIDKLRVLKEQVLAAVSTQGKGDILTKPALAVADMQLQLLRLKAWSDADQVTFSCEFDGARMAVNELFQQMVALSTTQSAFGLQDLPAKCKTALHLKHVASEANPSLWDGEVIDMEGAAQEAVWQAHQLLEKSKAESIELVTSFLTAKDPTNLPLLGSIGVAFESLMSAEAELQHSPDQSLSKCLSTVISEVMEASRPQHLTDEVDKLVREKRFDHLEAPLKCLEAFRQVLPPEAAEKSGVAHASAESMRRVLVAAEHLGNELDDFFGDLSAGKEAYLEKPLDLLAAFKAALWLDQLCEDSCFIEESVSKWQNQLGEALRSSLQKHLLAIESYLRDPRNPSNLTCLDDVNAVQRLQDLLRVSQSFDDLLDAEVEFNGKVATVLEFWMETDCSEILAPNKDFNFAEMPAVAIHTACKVYAALAVYPKSGETLSQVLEGSKEILRQARHAADEILERGTYQEKDRLLASVQRLTEQNLTYVLAELKPIKEMRSIICTQASQLLHEIRQKLEVSLDDAERALSQISPVTHLSDLVWEQVGAEIKMLQTSIDLRNQDVGTEMEQAMTEFDFKTVRKYLEPQDPSSTFQVQRCEGRCKSVRVAVSSMISSGKYDLPSKPSKFAQKFFKLQCAMDDIGDLMDDARQELESLESYANEVFQQQCHEHGRAVKDFRTADMFRTRSALEAFYMSVRDPINILSPESKQAYQSACSSCDDMVESVRKSCKELGDALCALASGNGESVASDAKDKLREVLRFLDHVQVSNGTGSISSDLYAELTSRLRDHFEDFHTKMESPSEGQMKYPLAIEAYDFLNSMLQNGLEAHVALSFDVDGCCKRLKEEKKKQDQRFLQYLLNEEMIDEIKRELKQLRSWRFDYYTQSWMQSAGPLYRFRVAEMRREVQACVEVIERELKSANYFSVGAHLEAITRIRNRLWDHLPAKSVESVAHATKLVKAAFDKIVQETIDATANQDSDRIDRFCRRFVTAVHYLGKQLWKDYNTSEQEKLREQCEQVHRVLLSFADSKWQEFRDSLNRLEVRKALNSSIELRNLAELFSSSLAMHLEDLKGEKGLVKSMDLLRQKMSMLCCGLPLHEAGIHCAVLEVKASSGSDLRTVSHAYQLLVDRHHPDQAGRTAAMGEIERANQELVKKDNFSKYKADLAGLYQADLRALPETLKNEAMEALHDGDFERVKGFLEVVPELSLLPCGEDVSIRTTVHERIRSKFSHCLTSAEDSWEKQDLRRLDMQLKMIKSMSDSLSGCEDLLPSGWREDFESKLRTKVNQHDRAARDFLKGSTDEWDSNIKEFGRELVLLARIYEYLPEFARVASSVRAKIDLLLDRCQGSSEGVLFLFKLGMLLEQGQCGDIIDGAVNIEDQRIAKQIVMDYRQFSEVRTVVWNQQTAGMAQKDVSEIISEFKVQPDEASASFVPGNLRRGYDLYKEAYQAHLDAWQEAGMDDEAFLSSLAEEAIQSAASVAPASSEHWDQQCKDQLPQILASVSAYFTISKSGKAFKELARAGEDEERLADPNQLLKQPHVVQTLACLRMLGYDFSRDALNSHLLQVRTGEGKSVIQGTCAVVFALLGFKIHGICYSDYLTTRDYADFFKLFQAFKVQNRIEYSTITSFSEKKALAKGNLRKFTEDLLLGSSMVSEAAADAMAGAVPVEGMPAPLNGEDLLLVDEVDVFFGPSFYGHTYNQVAELRLPEARGILTKIWSWRTCSQQELLEKVTASDEYTALSNKLPGWEFLVKREVESMCAAVMNLDKCELEPHYSREKNRIGYKIFDSVDFDVSYGYTTSFQYLELEEQGKLLHDEEALSANLSLRVPCGRLSYAELGQETGKKTKIIGVSGTLSELQQPERQILQGYGLTSCSLMPSVYGAANFTEEHFVAVSDADHHVTIAREIGKKLERDRAVIVFFADSKKLKDFERLHCRKFAKTQCLLETQTHSEKQDVIKRATTAGQVTLTTAVFARGTDFFCNDRKVIHNGGVHVIQTFLSLDICEEVQTKGRTSRQGQDGSYQLILNTEDLKTMGIKNEIRMPDGDRSKLNQERDRVRDLAREKTAKQLKAATEVDKLTHKYFDAVLAGCSSATASLKELYEFMKKRTPGQSRRQHARLVCLSDATGSMRSLWNNAQSTINVMIRRIKEIGGNNFDLLWVAYRDYSERDNMFELSGWTSDAQKLQNFVNGIRCHGGGDCEEAVEQALLLARNEHRRKSISRVILIGDAPPHFEKKGQQLSSHRGVVLETDYQTEAQELKSLGVPVHTFRVGSHNGTKETFQLIAHETGGQFSDLSPDSLIHAVCTSVLMDIGGEELVMEYRERFQ</sequence>
<comment type="subcellular location">
    <subcellularLocation>
        <location evidence="1">Secreted</location>
    </subcellularLocation>
</comment>
<dbReference type="PROSITE" id="PS51196">
    <property type="entry name" value="SECA_MOTOR_DEAD"/>
    <property type="match status" value="1"/>
</dbReference>
<dbReference type="SUPFAM" id="SSF53300">
    <property type="entry name" value="vWA-like"/>
    <property type="match status" value="1"/>
</dbReference>
<keyword evidence="2" id="KW-0963">Cytoplasm</keyword>
<evidence type="ECO:0000256" key="3">
    <source>
        <dbReference type="ARBA" id="ARBA00022525"/>
    </source>
</evidence>
<accession>A0A9P1FXU4</accession>
<evidence type="ECO:0000259" key="10">
    <source>
        <dbReference type="PROSITE" id="PS51196"/>
    </source>
</evidence>
<dbReference type="PANTHER" id="PTHR30612">
    <property type="entry name" value="SECA INNER MEMBRANE COMPONENT OF SEC PROTEIN SECRETION SYSTEM"/>
    <property type="match status" value="1"/>
</dbReference>
<dbReference type="InterPro" id="IPR001650">
    <property type="entry name" value="Helicase_C-like"/>
</dbReference>
<evidence type="ECO:0000313" key="14">
    <source>
        <dbReference type="Proteomes" id="UP001152797"/>
    </source>
</evidence>
<evidence type="ECO:0000256" key="7">
    <source>
        <dbReference type="SAM" id="Coils"/>
    </source>
</evidence>
<feature type="region of interest" description="Disordered" evidence="8">
    <location>
        <begin position="85"/>
        <end position="210"/>
    </location>
</feature>
<evidence type="ECO:0000256" key="6">
    <source>
        <dbReference type="ARBA" id="ARBA00023010"/>
    </source>
</evidence>
<dbReference type="OrthoDB" id="2386367at2759"/>
<dbReference type="PROSITE" id="PS51194">
    <property type="entry name" value="HELICASE_CTER"/>
    <property type="match status" value="1"/>
</dbReference>
<dbReference type="GO" id="GO:0006605">
    <property type="term" value="P:protein targeting"/>
    <property type="evidence" value="ECO:0007669"/>
    <property type="project" value="InterPro"/>
</dbReference>
<dbReference type="Proteomes" id="UP001152797">
    <property type="component" value="Unassembled WGS sequence"/>
</dbReference>
<reference evidence="12" key="2">
    <citation type="submission" date="2024-04" db="EMBL/GenBank/DDBJ databases">
        <authorList>
            <person name="Chen Y."/>
            <person name="Shah S."/>
            <person name="Dougan E. K."/>
            <person name="Thang M."/>
            <person name="Chan C."/>
        </authorList>
    </citation>
    <scope>NUCLEOTIDE SEQUENCE [LARGE SCALE GENOMIC DNA]</scope>
</reference>
<dbReference type="InterPro" id="IPR036869">
    <property type="entry name" value="J_dom_sf"/>
</dbReference>
<dbReference type="InterPro" id="IPR027417">
    <property type="entry name" value="P-loop_NTPase"/>
</dbReference>
<proteinExistence type="predicted"/>
<dbReference type="InterPro" id="IPR036465">
    <property type="entry name" value="vWFA_dom_sf"/>
</dbReference>
<evidence type="ECO:0000256" key="5">
    <source>
        <dbReference type="ARBA" id="ARBA00022927"/>
    </source>
</evidence>
<dbReference type="InterPro" id="IPR056861">
    <property type="entry name" value="HMCN1-like_VWA"/>
</dbReference>
<dbReference type="InterPro" id="IPR002035">
    <property type="entry name" value="VWF_A"/>
</dbReference>
<dbReference type="SUPFAM" id="SSF52540">
    <property type="entry name" value="P-loop containing nucleoside triphosphate hydrolases"/>
    <property type="match status" value="3"/>
</dbReference>
<evidence type="ECO:0000313" key="13">
    <source>
        <dbReference type="EMBL" id="CAL4779880.1"/>
    </source>
</evidence>
<dbReference type="Pfam" id="PF25106">
    <property type="entry name" value="VWA_4"/>
    <property type="match status" value="1"/>
</dbReference>
<feature type="coiled-coil region" evidence="7">
    <location>
        <begin position="1292"/>
        <end position="1319"/>
    </location>
</feature>
<evidence type="ECO:0000313" key="12">
    <source>
        <dbReference type="EMBL" id="CAL1145943.1"/>
    </source>
</evidence>
<organism evidence="11">
    <name type="scientific">Cladocopium goreaui</name>
    <dbReference type="NCBI Taxonomy" id="2562237"/>
    <lineage>
        <taxon>Eukaryota</taxon>
        <taxon>Sar</taxon>
        <taxon>Alveolata</taxon>
        <taxon>Dinophyceae</taxon>
        <taxon>Suessiales</taxon>
        <taxon>Symbiodiniaceae</taxon>
        <taxon>Cladocopium</taxon>
    </lineage>
</organism>
<dbReference type="Gene3D" id="3.40.50.300">
    <property type="entry name" value="P-loop containing nucleotide triphosphate hydrolases"/>
    <property type="match status" value="2"/>
</dbReference>
<dbReference type="SMART" id="SM00327">
    <property type="entry name" value="VWA"/>
    <property type="match status" value="1"/>
</dbReference>
<dbReference type="GO" id="GO:0017038">
    <property type="term" value="P:protein import"/>
    <property type="evidence" value="ECO:0007669"/>
    <property type="project" value="InterPro"/>
</dbReference>
<dbReference type="PANTHER" id="PTHR30612:SF0">
    <property type="entry name" value="CHLOROPLAST PROTEIN-TRANSPORTING ATPASE"/>
    <property type="match status" value="1"/>
</dbReference>
<dbReference type="EMBL" id="CAMXCT010001730">
    <property type="protein sequence ID" value="CAI3992568.1"/>
    <property type="molecule type" value="Genomic_DNA"/>
</dbReference>
<evidence type="ECO:0000259" key="9">
    <source>
        <dbReference type="PROSITE" id="PS51194"/>
    </source>
</evidence>
<dbReference type="EMBL" id="CAMXCT030001730">
    <property type="protein sequence ID" value="CAL4779880.1"/>
    <property type="molecule type" value="Genomic_DNA"/>
</dbReference>
<comment type="caution">
    <text evidence="11">The sequence shown here is derived from an EMBL/GenBank/DDBJ whole genome shotgun (WGS) entry which is preliminary data.</text>
</comment>
<protein>
    <submittedName>
        <fullName evidence="13">Chloroplast protein-transporting ATPase</fullName>
    </submittedName>
</protein>
<feature type="compositionally biased region" description="Polar residues" evidence="8">
    <location>
        <begin position="233"/>
        <end position="249"/>
    </location>
</feature>
<evidence type="ECO:0000256" key="8">
    <source>
        <dbReference type="SAM" id="MobiDB-lite"/>
    </source>
</evidence>
<dbReference type="Pfam" id="PF07517">
    <property type="entry name" value="SecA_DEAD"/>
    <property type="match status" value="1"/>
</dbReference>
<feature type="region of interest" description="Disordered" evidence="8">
    <location>
        <begin position="228"/>
        <end position="249"/>
    </location>
</feature>
<dbReference type="Gene3D" id="1.10.287.110">
    <property type="entry name" value="DnaJ domain"/>
    <property type="match status" value="1"/>
</dbReference>
<feature type="compositionally biased region" description="Low complexity" evidence="8">
    <location>
        <begin position="85"/>
        <end position="102"/>
    </location>
</feature>
<keyword evidence="7" id="KW-0175">Coiled coil</keyword>
<dbReference type="GO" id="GO:0005524">
    <property type="term" value="F:ATP binding"/>
    <property type="evidence" value="ECO:0007669"/>
    <property type="project" value="InterPro"/>
</dbReference>
<dbReference type="CDD" id="cd00198">
    <property type="entry name" value="vWFA"/>
    <property type="match status" value="1"/>
</dbReference>
<dbReference type="EMBL" id="CAMXCT020001730">
    <property type="protein sequence ID" value="CAL1145943.1"/>
    <property type="molecule type" value="Genomic_DNA"/>
</dbReference>
<keyword evidence="3" id="KW-0964">Secreted</keyword>
<feature type="compositionally biased region" description="Polar residues" evidence="8">
    <location>
        <begin position="173"/>
        <end position="182"/>
    </location>
</feature>
<evidence type="ECO:0000256" key="4">
    <source>
        <dbReference type="ARBA" id="ARBA00022729"/>
    </source>
</evidence>
<keyword evidence="4" id="KW-0732">Signal</keyword>
<dbReference type="GO" id="GO:0016020">
    <property type="term" value="C:membrane"/>
    <property type="evidence" value="ECO:0007669"/>
    <property type="project" value="InterPro"/>
</dbReference>
<evidence type="ECO:0000256" key="1">
    <source>
        <dbReference type="ARBA" id="ARBA00004613"/>
    </source>
</evidence>
<dbReference type="InterPro" id="IPR014018">
    <property type="entry name" value="SecA_motor_DEAD"/>
</dbReference>
<dbReference type="Gene3D" id="3.40.50.410">
    <property type="entry name" value="von Willebrand factor, type A domain"/>
    <property type="match status" value="1"/>
</dbReference>
<evidence type="ECO:0000313" key="11">
    <source>
        <dbReference type="EMBL" id="CAI3992568.1"/>
    </source>
</evidence>
<feature type="domain" description="SecA family profile" evidence="10">
    <location>
        <begin position="2128"/>
        <end position="2723"/>
    </location>
</feature>
<dbReference type="GO" id="GO:0006886">
    <property type="term" value="P:intracellular protein transport"/>
    <property type="evidence" value="ECO:0007669"/>
    <property type="project" value="InterPro"/>
</dbReference>